<dbReference type="InterPro" id="IPR018484">
    <property type="entry name" value="FGGY_N"/>
</dbReference>
<evidence type="ECO:0000313" key="11">
    <source>
        <dbReference type="EMBL" id="MBP2192047.1"/>
    </source>
</evidence>
<accession>A0ABS4QK15</accession>
<evidence type="ECO:0000256" key="2">
    <source>
        <dbReference type="ARBA" id="ARBA00022629"/>
    </source>
</evidence>
<reference evidence="11 12" key="1">
    <citation type="submission" date="2021-03" db="EMBL/GenBank/DDBJ databases">
        <title>Sequencing the genomes of 1000 actinobacteria strains.</title>
        <authorList>
            <person name="Klenk H.-P."/>
        </authorList>
    </citation>
    <scope>NUCLEOTIDE SEQUENCE [LARGE SCALE GENOMIC DNA]</scope>
    <source>
        <strain evidence="11 12">DSM 45516</strain>
    </source>
</reference>
<feature type="binding site" evidence="8">
    <location>
        <begin position="77"/>
        <end position="78"/>
    </location>
    <ligand>
        <name>substrate</name>
    </ligand>
</feature>
<feature type="site" description="Important for activity" evidence="8">
    <location>
        <position position="14"/>
    </location>
</feature>
<dbReference type="CDD" id="cd07809">
    <property type="entry name" value="ASKHA_NBD_FGGY_BaXK-like"/>
    <property type="match status" value="1"/>
</dbReference>
<dbReference type="PIRSF" id="PIRSF000538">
    <property type="entry name" value="GlpK"/>
    <property type="match status" value="1"/>
</dbReference>
<dbReference type="InterPro" id="IPR050406">
    <property type="entry name" value="FGGY_Carb_Kinase"/>
</dbReference>
<evidence type="ECO:0000256" key="8">
    <source>
        <dbReference type="HAMAP-Rule" id="MF_02220"/>
    </source>
</evidence>
<dbReference type="NCBIfam" id="TIGR01312">
    <property type="entry name" value="XylB"/>
    <property type="match status" value="1"/>
</dbReference>
<sequence>MRGEPAMTLVAGVDSSTQSCKLVVLDAETGALVRQGRAAHPPGTEVDPEAWWQALCAAIDAAGGLDDVAAVSVAGQQHGMVALDEDGRVVRKALLWNDTRSAAAATALTRELPAEQWAERVGIVPVASFTVSKLRWFAEHEPADAARTAAVCLPHDWLSWRLRGDRDPRTLTTDRSDASGTGYYDAVADRYCDDLLELAFGRSDVLLPRVLGAVESTSGPASARLAAGAGDNAAAMLALDAGSDTVISLGTSGVACAVTEHRPADPSGIVAGFADATERHLALVCTLNAARVLEVTARMLGVDLKRLSELALSAPPGADGVVFVPYLDGERTPDLPDATGALHGLTSANTTPATVARAAVEGMLCGIAAGLDALTAQGISTGGVRLTGGAAAASAVRHIAPAIFGVPVAVPPTADYVAIGAARQAAQMLKGSQELPRWTQHLGPLRWYRAPADTQIRERYHAAAALYLTR</sequence>
<dbReference type="PANTHER" id="PTHR43095">
    <property type="entry name" value="SUGAR KINASE"/>
    <property type="match status" value="1"/>
</dbReference>
<keyword evidence="6 8" id="KW-0067">ATP-binding</keyword>
<feature type="active site" description="Proton acceptor" evidence="8">
    <location>
        <position position="231"/>
    </location>
</feature>
<name>A0ABS4QK15_9NOCA</name>
<evidence type="ECO:0000256" key="3">
    <source>
        <dbReference type="ARBA" id="ARBA00022679"/>
    </source>
</evidence>
<dbReference type="PROSITE" id="PS00933">
    <property type="entry name" value="FGGY_KINASES_1"/>
    <property type="match status" value="1"/>
</dbReference>
<dbReference type="GO" id="GO:0004856">
    <property type="term" value="F:D-xylulokinase activity"/>
    <property type="evidence" value="ECO:0007669"/>
    <property type="project" value="UniProtKB-EC"/>
</dbReference>
<dbReference type="InterPro" id="IPR000577">
    <property type="entry name" value="Carb_kinase_FGGY"/>
</dbReference>
<keyword evidence="12" id="KW-1185">Reference proteome</keyword>
<comment type="similarity">
    <text evidence="1 8 9">Belongs to the FGGY kinase family.</text>
</comment>
<dbReference type="PANTHER" id="PTHR43095:SF5">
    <property type="entry name" value="XYLULOSE KINASE"/>
    <property type="match status" value="1"/>
</dbReference>
<evidence type="ECO:0000256" key="9">
    <source>
        <dbReference type="RuleBase" id="RU364073"/>
    </source>
</evidence>
<evidence type="ECO:0000256" key="5">
    <source>
        <dbReference type="ARBA" id="ARBA00022777"/>
    </source>
</evidence>
<gene>
    <name evidence="8 9" type="primary">xylB</name>
    <name evidence="11" type="ORF">BJ987_004948</name>
</gene>
<dbReference type="Proteomes" id="UP001519325">
    <property type="component" value="Unassembled WGS sequence"/>
</dbReference>
<dbReference type="InterPro" id="IPR006000">
    <property type="entry name" value="Xylulokinase"/>
</dbReference>
<keyword evidence="7 8" id="KW-0119">Carbohydrate metabolism</keyword>
<keyword evidence="5 8" id="KW-0418">Kinase</keyword>
<organism evidence="11 12">
    <name type="scientific">Nocardia goodfellowii</name>
    <dbReference type="NCBI Taxonomy" id="882446"/>
    <lineage>
        <taxon>Bacteria</taxon>
        <taxon>Bacillati</taxon>
        <taxon>Actinomycetota</taxon>
        <taxon>Actinomycetes</taxon>
        <taxon>Mycobacteriales</taxon>
        <taxon>Nocardiaceae</taxon>
        <taxon>Nocardia</taxon>
    </lineage>
</organism>
<comment type="catalytic activity">
    <reaction evidence="8 9">
        <text>D-xylulose + ATP = D-xylulose 5-phosphate + ADP + H(+)</text>
        <dbReference type="Rhea" id="RHEA:10964"/>
        <dbReference type="ChEBI" id="CHEBI:15378"/>
        <dbReference type="ChEBI" id="CHEBI:17140"/>
        <dbReference type="ChEBI" id="CHEBI:30616"/>
        <dbReference type="ChEBI" id="CHEBI:57737"/>
        <dbReference type="ChEBI" id="CHEBI:456216"/>
        <dbReference type="EC" id="2.7.1.17"/>
    </reaction>
</comment>
<dbReference type="Gene3D" id="3.30.420.40">
    <property type="match status" value="2"/>
</dbReference>
<dbReference type="EMBL" id="JAGGMR010000001">
    <property type="protein sequence ID" value="MBP2192047.1"/>
    <property type="molecule type" value="Genomic_DNA"/>
</dbReference>
<evidence type="ECO:0000256" key="4">
    <source>
        <dbReference type="ARBA" id="ARBA00022741"/>
    </source>
</evidence>
<dbReference type="Pfam" id="PF00370">
    <property type="entry name" value="FGGY_N"/>
    <property type="match status" value="1"/>
</dbReference>
<dbReference type="InterPro" id="IPR018483">
    <property type="entry name" value="Carb_kinase_FGGY_CS"/>
</dbReference>
<comment type="caution">
    <text evidence="11">The sequence shown here is derived from an EMBL/GenBank/DDBJ whole genome shotgun (WGS) entry which is preliminary data.</text>
</comment>
<protein>
    <recommendedName>
        <fullName evidence="8 9">Xylulose kinase</fullName>
        <shortName evidence="8 9">Xylulokinase</shortName>
        <ecNumber evidence="8 9">2.7.1.17</ecNumber>
    </recommendedName>
</protein>
<comment type="function">
    <text evidence="8">Catalyzes the phosphorylation of D-xylulose to D-xylulose 5-phosphate.</text>
</comment>
<feature type="domain" description="Carbohydrate kinase FGGY N-terminal" evidence="10">
    <location>
        <begin position="10"/>
        <end position="246"/>
    </location>
</feature>
<keyword evidence="2 8" id="KW-0859">Xylose metabolism</keyword>
<dbReference type="EC" id="2.7.1.17" evidence="8 9"/>
<evidence type="ECO:0000256" key="7">
    <source>
        <dbReference type="ARBA" id="ARBA00023277"/>
    </source>
</evidence>
<evidence type="ECO:0000256" key="1">
    <source>
        <dbReference type="ARBA" id="ARBA00009156"/>
    </source>
</evidence>
<proteinExistence type="inferred from homology"/>
<evidence type="ECO:0000256" key="6">
    <source>
        <dbReference type="ARBA" id="ARBA00022840"/>
    </source>
</evidence>
<keyword evidence="3 8" id="KW-0808">Transferase</keyword>
<dbReference type="InterPro" id="IPR043129">
    <property type="entry name" value="ATPase_NBD"/>
</dbReference>
<evidence type="ECO:0000313" key="12">
    <source>
        <dbReference type="Proteomes" id="UP001519325"/>
    </source>
</evidence>
<keyword evidence="4 8" id="KW-0547">Nucleotide-binding</keyword>
<dbReference type="SUPFAM" id="SSF53067">
    <property type="entry name" value="Actin-like ATPase domain"/>
    <property type="match status" value="2"/>
</dbReference>
<evidence type="ECO:0000259" key="10">
    <source>
        <dbReference type="Pfam" id="PF00370"/>
    </source>
</evidence>
<dbReference type="HAMAP" id="MF_02220">
    <property type="entry name" value="XylB"/>
    <property type="match status" value="1"/>
</dbReference>